<protein>
    <submittedName>
        <fullName evidence="1">Uncharacterized protein</fullName>
    </submittedName>
</protein>
<accession>A0AAD1F8B7</accession>
<proteinExistence type="predicted"/>
<name>A0AAD1F8B7_PREIN</name>
<gene>
    <name evidence="1" type="ORF">PI172_2164</name>
</gene>
<evidence type="ECO:0000313" key="2">
    <source>
        <dbReference type="Proteomes" id="UP000067008"/>
    </source>
</evidence>
<evidence type="ECO:0000313" key="1">
    <source>
        <dbReference type="EMBL" id="BAR96892.1"/>
    </source>
</evidence>
<reference evidence="1 2" key="1">
    <citation type="submission" date="2015-07" db="EMBL/GenBank/DDBJ databases">
        <title>Complete genome sequence of Prevotella intermedia strain 17-2.</title>
        <authorList>
            <person name="Nambu T."/>
        </authorList>
    </citation>
    <scope>NUCLEOTIDE SEQUENCE [LARGE SCALE GENOMIC DNA]</scope>
    <source>
        <strain evidence="1 2">17-2</strain>
    </source>
</reference>
<sequence length="52" mass="6128">MLHLKFRQTVHYAKEKVILQMDKYYLPHPNGKAADCIKNRTPSTAMPLREPF</sequence>
<organism evidence="1 2">
    <name type="scientific">Prevotella intermedia</name>
    <dbReference type="NCBI Taxonomy" id="28131"/>
    <lineage>
        <taxon>Bacteria</taxon>
        <taxon>Pseudomonadati</taxon>
        <taxon>Bacteroidota</taxon>
        <taxon>Bacteroidia</taxon>
        <taxon>Bacteroidales</taxon>
        <taxon>Prevotellaceae</taxon>
        <taxon>Prevotella</taxon>
    </lineage>
</organism>
<dbReference type="EMBL" id="AP014926">
    <property type="protein sequence ID" value="BAR96892.1"/>
    <property type="molecule type" value="Genomic_DNA"/>
</dbReference>
<dbReference type="AlphaFoldDB" id="A0AAD1F8B7"/>
<dbReference type="Proteomes" id="UP000067008">
    <property type="component" value="Chromosome 1"/>
</dbReference>